<comment type="caution">
    <text evidence="3">The sequence shown here is derived from an EMBL/GenBank/DDBJ whole genome shotgun (WGS) entry which is preliminary data.</text>
</comment>
<dbReference type="PROSITE" id="PS50883">
    <property type="entry name" value="EAL"/>
    <property type="match status" value="1"/>
</dbReference>
<dbReference type="OrthoDB" id="9814202at2"/>
<dbReference type="Proteomes" id="UP000311605">
    <property type="component" value="Unassembled WGS sequence"/>
</dbReference>
<proteinExistence type="predicted"/>
<dbReference type="CDD" id="cd01948">
    <property type="entry name" value="EAL"/>
    <property type="match status" value="1"/>
</dbReference>
<dbReference type="PANTHER" id="PTHR33121:SF71">
    <property type="entry name" value="OXYGEN SENSOR PROTEIN DOSP"/>
    <property type="match status" value="1"/>
</dbReference>
<dbReference type="AlphaFoldDB" id="A0A5C4XAE7"/>
<feature type="region of interest" description="Disordered" evidence="1">
    <location>
        <begin position="1"/>
        <end position="48"/>
    </location>
</feature>
<protein>
    <submittedName>
        <fullName evidence="3">EAL domain-containing protein</fullName>
    </submittedName>
</protein>
<accession>A0A5C4XAE7</accession>
<dbReference type="Gene3D" id="3.20.20.450">
    <property type="entry name" value="EAL domain"/>
    <property type="match status" value="1"/>
</dbReference>
<dbReference type="EMBL" id="VDMN01000009">
    <property type="protein sequence ID" value="TNM60259.1"/>
    <property type="molecule type" value="Genomic_DNA"/>
</dbReference>
<dbReference type="GO" id="GO:0071111">
    <property type="term" value="F:cyclic-guanylate-specific phosphodiesterase activity"/>
    <property type="evidence" value="ECO:0007669"/>
    <property type="project" value="InterPro"/>
</dbReference>
<evidence type="ECO:0000259" key="2">
    <source>
        <dbReference type="PROSITE" id="PS50883"/>
    </source>
</evidence>
<feature type="domain" description="EAL" evidence="2">
    <location>
        <begin position="1"/>
        <end position="265"/>
    </location>
</feature>
<organism evidence="3 4">
    <name type="scientific">Aliirhizobium smilacinae</name>
    <dbReference type="NCBI Taxonomy" id="1395944"/>
    <lineage>
        <taxon>Bacteria</taxon>
        <taxon>Pseudomonadati</taxon>
        <taxon>Pseudomonadota</taxon>
        <taxon>Alphaproteobacteria</taxon>
        <taxon>Hyphomicrobiales</taxon>
        <taxon>Rhizobiaceae</taxon>
        <taxon>Aliirhizobium</taxon>
    </lineage>
</organism>
<evidence type="ECO:0000313" key="3">
    <source>
        <dbReference type="EMBL" id="TNM60259.1"/>
    </source>
</evidence>
<name>A0A5C4XAE7_9HYPH</name>
<dbReference type="Pfam" id="PF00563">
    <property type="entry name" value="EAL"/>
    <property type="match status" value="1"/>
</dbReference>
<dbReference type="SMART" id="SM00052">
    <property type="entry name" value="EAL"/>
    <property type="match status" value="1"/>
</dbReference>
<reference evidence="3 4" key="1">
    <citation type="submission" date="2019-06" db="EMBL/GenBank/DDBJ databases">
        <title>The draft genome of Rhizobium smilacinae PTYR-5.</title>
        <authorList>
            <person name="Liu L."/>
            <person name="Li L."/>
            <person name="Zhang X."/>
        </authorList>
    </citation>
    <scope>NUCLEOTIDE SEQUENCE [LARGE SCALE GENOMIC DNA]</scope>
    <source>
        <strain evidence="3 4">PTYR-5</strain>
    </source>
</reference>
<evidence type="ECO:0000313" key="4">
    <source>
        <dbReference type="Proteomes" id="UP000311605"/>
    </source>
</evidence>
<dbReference type="InterPro" id="IPR035919">
    <property type="entry name" value="EAL_sf"/>
</dbReference>
<dbReference type="SUPFAM" id="SSF141868">
    <property type="entry name" value="EAL domain-like"/>
    <property type="match status" value="1"/>
</dbReference>
<sequence>MPLDAQRARRRAAPSCRRYPPRLHGPGIRASLSAAGRSGDRPYYRRGGSHPLAPSEKGLLSPAVFLPVLEISSIAVDVGRWILDTACAFAGELATSGYPVRMGVNLFAAQLRDQAFTADVLSALARNRLPAHLLELEITETTVLGVDADTLQPLQALRAGGVGIAFDDYGTGFASLSLLKKYPLTRLKIDREFVRDIEKDPDDAAIVEAVLAMGRSLRLEVIAEGMETQAQADILKQLRCSEAQGYLFGKPMPADEFRSRIARKLDARARVAPV</sequence>
<evidence type="ECO:0000256" key="1">
    <source>
        <dbReference type="SAM" id="MobiDB-lite"/>
    </source>
</evidence>
<gene>
    <name evidence="3" type="ORF">FHP24_25985</name>
</gene>
<dbReference type="InterPro" id="IPR050706">
    <property type="entry name" value="Cyclic-di-GMP_PDE-like"/>
</dbReference>
<dbReference type="InterPro" id="IPR001633">
    <property type="entry name" value="EAL_dom"/>
</dbReference>
<dbReference type="PANTHER" id="PTHR33121">
    <property type="entry name" value="CYCLIC DI-GMP PHOSPHODIESTERASE PDEF"/>
    <property type="match status" value="1"/>
</dbReference>
<keyword evidence="4" id="KW-1185">Reference proteome</keyword>